<organism evidence="1 2">
    <name type="scientific">Brassica cretica</name>
    <name type="common">Mustard</name>
    <dbReference type="NCBI Taxonomy" id="69181"/>
    <lineage>
        <taxon>Eukaryota</taxon>
        <taxon>Viridiplantae</taxon>
        <taxon>Streptophyta</taxon>
        <taxon>Embryophyta</taxon>
        <taxon>Tracheophyta</taxon>
        <taxon>Spermatophyta</taxon>
        <taxon>Magnoliopsida</taxon>
        <taxon>eudicotyledons</taxon>
        <taxon>Gunneridae</taxon>
        <taxon>Pentapetalae</taxon>
        <taxon>rosids</taxon>
        <taxon>malvids</taxon>
        <taxon>Brassicales</taxon>
        <taxon>Brassicaceae</taxon>
        <taxon>Brassiceae</taxon>
        <taxon>Brassica</taxon>
    </lineage>
</organism>
<protein>
    <submittedName>
        <fullName evidence="1">Uncharacterized protein</fullName>
    </submittedName>
</protein>
<gene>
    <name evidence="1" type="ORF">F2Q69_00030137</name>
</gene>
<accession>A0A8S9RTS4</accession>
<evidence type="ECO:0000313" key="1">
    <source>
        <dbReference type="EMBL" id="KAF3584170.1"/>
    </source>
</evidence>
<comment type="caution">
    <text evidence="1">The sequence shown here is derived from an EMBL/GenBank/DDBJ whole genome shotgun (WGS) entry which is preliminary data.</text>
</comment>
<name>A0A8S9RTS4_BRACR</name>
<evidence type="ECO:0000313" key="2">
    <source>
        <dbReference type="Proteomes" id="UP000712600"/>
    </source>
</evidence>
<dbReference type="EMBL" id="QGKX02000088">
    <property type="protein sequence ID" value="KAF3584170.1"/>
    <property type="molecule type" value="Genomic_DNA"/>
</dbReference>
<dbReference type="Proteomes" id="UP000712600">
    <property type="component" value="Unassembled WGS sequence"/>
</dbReference>
<dbReference type="AlphaFoldDB" id="A0A8S9RTS4"/>
<reference evidence="1" key="1">
    <citation type="submission" date="2019-12" db="EMBL/GenBank/DDBJ databases">
        <title>Genome sequencing and annotation of Brassica cretica.</title>
        <authorList>
            <person name="Studholme D.J."/>
            <person name="Sarris P."/>
        </authorList>
    </citation>
    <scope>NUCLEOTIDE SEQUENCE</scope>
    <source>
        <strain evidence="1">PFS-109/04</strain>
        <tissue evidence="1">Leaf</tissue>
    </source>
</reference>
<sequence length="110" mass="12762">MRWNFSLTFLVCSKRVGQQTRPVAPNFTGEPAPPNWKEEEEEAQNICIYELEASLSKPIMEVVNHLCRDGVHSWSSEIDIPDANLAFSTTDQNSKEWIWWSYMRERGDKG</sequence>
<proteinExistence type="predicted"/>